<organism evidence="1 2">
    <name type="scientific">Phytophthora megakarya</name>
    <dbReference type="NCBI Taxonomy" id="4795"/>
    <lineage>
        <taxon>Eukaryota</taxon>
        <taxon>Sar</taxon>
        <taxon>Stramenopiles</taxon>
        <taxon>Oomycota</taxon>
        <taxon>Peronosporomycetes</taxon>
        <taxon>Peronosporales</taxon>
        <taxon>Peronosporaceae</taxon>
        <taxon>Phytophthora</taxon>
    </lineage>
</organism>
<dbReference type="AlphaFoldDB" id="A0A225UIB7"/>
<keyword evidence="1" id="KW-0378">Hydrolase</keyword>
<proteinExistence type="predicted"/>
<keyword evidence="2" id="KW-1185">Reference proteome</keyword>
<gene>
    <name evidence="1" type="ORF">PHMEG_00038132</name>
</gene>
<dbReference type="GO" id="GO:0004386">
    <property type="term" value="F:helicase activity"/>
    <property type="evidence" value="ECO:0007669"/>
    <property type="project" value="UniProtKB-KW"/>
</dbReference>
<evidence type="ECO:0000313" key="2">
    <source>
        <dbReference type="Proteomes" id="UP000198211"/>
    </source>
</evidence>
<protein>
    <submittedName>
        <fullName evidence="1">Helitron helicase</fullName>
    </submittedName>
</protein>
<keyword evidence="1" id="KW-0547">Nucleotide-binding</keyword>
<name>A0A225UIB7_9STRA</name>
<reference evidence="2" key="1">
    <citation type="submission" date="2017-03" db="EMBL/GenBank/DDBJ databases">
        <title>Phytopthora megakarya and P. palmivora, two closely related causual agents of cacao black pod achieved similar genome size and gene model numbers by different mechanisms.</title>
        <authorList>
            <person name="Ali S."/>
            <person name="Shao J."/>
            <person name="Larry D.J."/>
            <person name="Kronmiller B."/>
            <person name="Shen D."/>
            <person name="Strem M.D."/>
            <person name="Melnick R.L."/>
            <person name="Guiltinan M.J."/>
            <person name="Tyler B.M."/>
            <person name="Meinhardt L.W."/>
            <person name="Bailey B.A."/>
        </authorList>
    </citation>
    <scope>NUCLEOTIDE SEQUENCE [LARGE SCALE GENOMIC DNA]</scope>
    <source>
        <strain evidence="2">zdho120</strain>
    </source>
</reference>
<evidence type="ECO:0000313" key="1">
    <source>
        <dbReference type="EMBL" id="OWY92738.1"/>
    </source>
</evidence>
<dbReference type="EMBL" id="NBNE01017429">
    <property type="protein sequence ID" value="OWY92738.1"/>
    <property type="molecule type" value="Genomic_DNA"/>
</dbReference>
<keyword evidence="1" id="KW-0347">Helicase</keyword>
<sequence>MLMYMTDVSIRKSTVNFVFILAMERTRGHPTRLLRPRVNRIYESNPHYDPLQYPLLHPYGESGWTYKLPYASEQNCNNDGDDEGRANYDQTDQIMEGELAEWGYIVQYEDGSEG</sequence>
<accession>A0A225UIB7</accession>
<comment type="caution">
    <text evidence="1">The sequence shown here is derived from an EMBL/GenBank/DDBJ whole genome shotgun (WGS) entry which is preliminary data.</text>
</comment>
<dbReference type="Proteomes" id="UP000198211">
    <property type="component" value="Unassembled WGS sequence"/>
</dbReference>
<keyword evidence="1" id="KW-0067">ATP-binding</keyword>